<dbReference type="InterPro" id="IPR053977">
    <property type="entry name" value="Rv2466c-like"/>
</dbReference>
<dbReference type="SUPFAM" id="SSF52833">
    <property type="entry name" value="Thioredoxin-like"/>
    <property type="match status" value="1"/>
</dbReference>
<organism evidence="1">
    <name type="scientific">freshwater metagenome</name>
    <dbReference type="NCBI Taxonomy" id="449393"/>
    <lineage>
        <taxon>unclassified sequences</taxon>
        <taxon>metagenomes</taxon>
        <taxon>ecological metagenomes</taxon>
    </lineage>
</organism>
<gene>
    <name evidence="1" type="ORF">UFOPK1908_01550</name>
</gene>
<dbReference type="EMBL" id="CAEZVB010000125">
    <property type="protein sequence ID" value="CAB4632425.1"/>
    <property type="molecule type" value="Genomic_DNA"/>
</dbReference>
<dbReference type="AlphaFoldDB" id="A0A6J6J747"/>
<proteinExistence type="predicted"/>
<evidence type="ECO:0000313" key="1">
    <source>
        <dbReference type="EMBL" id="CAB4632425.1"/>
    </source>
</evidence>
<reference evidence="1" key="1">
    <citation type="submission" date="2020-05" db="EMBL/GenBank/DDBJ databases">
        <authorList>
            <person name="Chiriac C."/>
            <person name="Salcher M."/>
            <person name="Ghai R."/>
            <person name="Kavagutti S V."/>
        </authorList>
    </citation>
    <scope>NUCLEOTIDE SEQUENCE</scope>
</reference>
<dbReference type="Gene3D" id="3.40.30.10">
    <property type="entry name" value="Glutaredoxin"/>
    <property type="match status" value="1"/>
</dbReference>
<dbReference type="Pfam" id="PF22234">
    <property type="entry name" value="Rv2466c-like"/>
    <property type="match status" value="1"/>
</dbReference>
<protein>
    <submittedName>
        <fullName evidence="1">Unannotated protein</fullName>
    </submittedName>
</protein>
<name>A0A6J6J747_9ZZZZ</name>
<dbReference type="InterPro" id="IPR036249">
    <property type="entry name" value="Thioredoxin-like_sf"/>
</dbReference>
<accession>A0A6J6J747</accession>
<sequence>MQAFTGIHVVAHGSNDNGVFGLQIFQMNTGTVDNGRYVECNTVEFDCLHISNVIQPSRRTRGAAIKDCRCNRLEGWSATGQVQIDDISLRVNQLRAIGCFCSGEVLVVRHMRILPPIDVDSVTVSAVTTPVDFWMDPLSPWAWVSARWLEEVQTMRDIKVTWHSMCLDILHENDEVPLSQEFQAWMKGTWLPARAVEAARAAQGDEVARELMFAIGRMSHVDRNRDLPAVIAAAVAECGLSESVVAASTSTEFDAAVRASHDAGMALGGKDVGTPILAIPGPDGVQIGLFGPVVSKTPRGEAAGRLWDGMVLLAQTPGFYELKKERIAKVWCD</sequence>